<dbReference type="AlphaFoldDB" id="A0A0C1UA21"/>
<reference evidence="2 3" key="1">
    <citation type="journal article" date="2015" name="Infect. Genet. Evol.">
        <title>Genomic sequences of six botulinum neurotoxin-producing strains representing three clostridial species illustrate the mobility and diversity of botulinum neurotoxin genes.</title>
        <authorList>
            <person name="Smith T.J."/>
            <person name="Hill K.K."/>
            <person name="Xie G."/>
            <person name="Foley B.T."/>
            <person name="Williamson C.H."/>
            <person name="Foster J.T."/>
            <person name="Johnson S.L."/>
            <person name="Chertkov O."/>
            <person name="Teshima H."/>
            <person name="Gibbons H.S."/>
            <person name="Johnsky L.A."/>
            <person name="Karavis M.A."/>
            <person name="Smith L.A."/>
        </authorList>
    </citation>
    <scope>NUCLEOTIDE SEQUENCE [LARGE SCALE GENOMIC DNA]</scope>
    <source>
        <strain evidence="2 3">CDC 2741</strain>
    </source>
</reference>
<evidence type="ECO:0000313" key="2">
    <source>
        <dbReference type="EMBL" id="KIE48523.1"/>
    </source>
</evidence>
<dbReference type="RefSeq" id="WP_039629606.1">
    <property type="nucleotide sequence ID" value="NZ_AYSO01000005.1"/>
</dbReference>
<name>A0A0C1UA21_9CLOT</name>
<protein>
    <submittedName>
        <fullName evidence="2">Uncharacterized protein</fullName>
    </submittedName>
</protein>
<proteinExistence type="predicted"/>
<organism evidence="2 3">
    <name type="scientific">Clostridium argentinense CDC 2741</name>
    <dbReference type="NCBI Taxonomy" id="1418104"/>
    <lineage>
        <taxon>Bacteria</taxon>
        <taxon>Bacillati</taxon>
        <taxon>Bacillota</taxon>
        <taxon>Clostridia</taxon>
        <taxon>Eubacteriales</taxon>
        <taxon>Clostridiaceae</taxon>
        <taxon>Clostridium</taxon>
    </lineage>
</organism>
<accession>A0A0C1UA21</accession>
<dbReference type="Proteomes" id="UP000031366">
    <property type="component" value="Unassembled WGS sequence"/>
</dbReference>
<evidence type="ECO:0000256" key="1">
    <source>
        <dbReference type="SAM" id="Coils"/>
    </source>
</evidence>
<feature type="coiled-coil region" evidence="1">
    <location>
        <begin position="4"/>
        <end position="56"/>
    </location>
</feature>
<keyword evidence="1" id="KW-0175">Coiled coil</keyword>
<comment type="caution">
    <text evidence="2">The sequence shown here is derived from an EMBL/GenBank/DDBJ whole genome shotgun (WGS) entry which is preliminary data.</text>
</comment>
<keyword evidence="3" id="KW-1185">Reference proteome</keyword>
<dbReference type="EMBL" id="AYSO01000005">
    <property type="protein sequence ID" value="KIE48523.1"/>
    <property type="molecule type" value="Genomic_DNA"/>
</dbReference>
<evidence type="ECO:0000313" key="3">
    <source>
        <dbReference type="Proteomes" id="UP000031366"/>
    </source>
</evidence>
<sequence>MKNSKRYLEKINKYILELDNEKEKLEVEIKKEKQLIDEKQELYKKLDEKGNDLKGKYELLKNFLINRGLIFEVENKYDLTQWDNLYLERLSSNYAIKNKKGDTIKFIEEDINDIFDEILNGNISVSILVIRENIKTVTIQLRFIKNE</sequence>
<gene>
    <name evidence="2" type="ORF">U732_4303</name>
</gene>